<sequence>MYEDMHTPWVRAWSRRTYMLVDEVRRITPKVLTEEQREFYFSNGYPLLEEVISSEWLTRLRATTDEMVEHSRTIDRSDTVFGIEPGHSAETPRLRHVTSPVDQHPDYWRFARDSALADIAADLVGPNVKFHHSKLNFKWARGGVEVKWHQDVQFWTHTNHSSLTFGTYLYGCSPDQAPLGVIPGSHEGELYDLYDSDGVWTRALNDSDAAALPADRTVYLPGPAGSVTVHNCRTPALLGQERVGPRSAAAAAQRVQRGRFHHALYREPAAQQPHRRDRTRRADPVGGARPPPVSPVTGLVRR</sequence>
<evidence type="ECO:0008006" key="4">
    <source>
        <dbReference type="Google" id="ProtNLM"/>
    </source>
</evidence>
<organism evidence="2 3">
    <name type="scientific">Streptosporangium pseudovulgare</name>
    <dbReference type="NCBI Taxonomy" id="35765"/>
    <lineage>
        <taxon>Bacteria</taxon>
        <taxon>Bacillati</taxon>
        <taxon>Actinomycetota</taxon>
        <taxon>Actinomycetes</taxon>
        <taxon>Streptosporangiales</taxon>
        <taxon>Streptosporangiaceae</taxon>
        <taxon>Streptosporangium</taxon>
    </lineage>
</organism>
<gene>
    <name evidence="2" type="ORF">GCM10010140_74090</name>
</gene>
<accession>A0ABQ2RI53</accession>
<dbReference type="InterPro" id="IPR008775">
    <property type="entry name" value="Phytyl_CoA_dOase-like"/>
</dbReference>
<dbReference type="PANTHER" id="PTHR20883:SF46">
    <property type="entry name" value="PHYTANOYL-COA HYDROXYLASE"/>
    <property type="match status" value="1"/>
</dbReference>
<feature type="region of interest" description="Disordered" evidence="1">
    <location>
        <begin position="265"/>
        <end position="302"/>
    </location>
</feature>
<dbReference type="SUPFAM" id="SSF51197">
    <property type="entry name" value="Clavaminate synthase-like"/>
    <property type="match status" value="1"/>
</dbReference>
<name>A0ABQ2RI53_9ACTN</name>
<evidence type="ECO:0000256" key="1">
    <source>
        <dbReference type="SAM" id="MobiDB-lite"/>
    </source>
</evidence>
<dbReference type="Pfam" id="PF05721">
    <property type="entry name" value="PhyH"/>
    <property type="match status" value="1"/>
</dbReference>
<keyword evidence="3" id="KW-1185">Reference proteome</keyword>
<dbReference type="Gene3D" id="2.60.120.620">
    <property type="entry name" value="q2cbj1_9rhob like domain"/>
    <property type="match status" value="1"/>
</dbReference>
<evidence type="ECO:0000313" key="2">
    <source>
        <dbReference type="EMBL" id="GGQ33240.1"/>
    </source>
</evidence>
<dbReference type="EMBL" id="BMQJ01000033">
    <property type="protein sequence ID" value="GGQ33240.1"/>
    <property type="molecule type" value="Genomic_DNA"/>
</dbReference>
<proteinExistence type="predicted"/>
<evidence type="ECO:0000313" key="3">
    <source>
        <dbReference type="Proteomes" id="UP000611554"/>
    </source>
</evidence>
<reference evidence="3" key="1">
    <citation type="journal article" date="2019" name="Int. J. Syst. Evol. Microbiol.">
        <title>The Global Catalogue of Microorganisms (GCM) 10K type strain sequencing project: providing services to taxonomists for standard genome sequencing and annotation.</title>
        <authorList>
            <consortium name="The Broad Institute Genomics Platform"/>
            <consortium name="The Broad Institute Genome Sequencing Center for Infectious Disease"/>
            <person name="Wu L."/>
            <person name="Ma J."/>
        </authorList>
    </citation>
    <scope>NUCLEOTIDE SEQUENCE [LARGE SCALE GENOMIC DNA]</scope>
    <source>
        <strain evidence="3">JCM 3115</strain>
    </source>
</reference>
<protein>
    <recommendedName>
        <fullName evidence="4">Phytanoyl-CoA dioxygenase</fullName>
    </recommendedName>
</protein>
<dbReference type="Proteomes" id="UP000611554">
    <property type="component" value="Unassembled WGS sequence"/>
</dbReference>
<comment type="caution">
    <text evidence="2">The sequence shown here is derived from an EMBL/GenBank/DDBJ whole genome shotgun (WGS) entry which is preliminary data.</text>
</comment>
<dbReference type="PANTHER" id="PTHR20883">
    <property type="entry name" value="PHYTANOYL-COA DIOXYGENASE DOMAIN CONTAINING 1"/>
    <property type="match status" value="1"/>
</dbReference>